<dbReference type="Proteomes" id="UP000235460">
    <property type="component" value="Unassembled WGS sequence"/>
</dbReference>
<feature type="active site" description="Proton acceptor" evidence="7">
    <location>
        <position position="243"/>
    </location>
</feature>
<evidence type="ECO:0000256" key="4">
    <source>
        <dbReference type="ARBA" id="ARBA00022737"/>
    </source>
</evidence>
<evidence type="ECO:0000256" key="3">
    <source>
        <dbReference type="ARBA" id="ARBA00022679"/>
    </source>
</evidence>
<dbReference type="InterPro" id="IPR020573">
    <property type="entry name" value="UDP_GlcNAc_AcTrfase_non-rep"/>
</dbReference>
<evidence type="ECO:0000313" key="10">
    <source>
        <dbReference type="Proteomes" id="UP000235460"/>
    </source>
</evidence>
<evidence type="ECO:0000256" key="7">
    <source>
        <dbReference type="HAMAP-Rule" id="MF_00523"/>
    </source>
</evidence>
<dbReference type="EC" id="2.3.1.191" evidence="7"/>
<dbReference type="GO" id="GO:0016410">
    <property type="term" value="F:N-acyltransferase activity"/>
    <property type="evidence" value="ECO:0007669"/>
    <property type="project" value="InterPro"/>
</dbReference>
<dbReference type="EMBL" id="PNIK01000054">
    <property type="protein sequence ID" value="PMP67281.1"/>
    <property type="molecule type" value="Genomic_DNA"/>
</dbReference>
<keyword evidence="4 7" id="KW-0677">Repeat</keyword>
<dbReference type="GO" id="GO:0103118">
    <property type="term" value="F:UDP-3-O-[(3R)-3-hydroxyacyl]-glucosamine N-acyltransferase activity"/>
    <property type="evidence" value="ECO:0007669"/>
    <property type="project" value="UniProtKB-EC"/>
</dbReference>
<evidence type="ECO:0000259" key="8">
    <source>
        <dbReference type="Pfam" id="PF04613"/>
    </source>
</evidence>
<dbReference type="PANTHER" id="PTHR43378">
    <property type="entry name" value="UDP-3-O-ACYLGLUCOSAMINE N-ACYLTRANSFERASE"/>
    <property type="match status" value="1"/>
</dbReference>
<feature type="domain" description="UDP-3-O-[3-hydroxymyristoyl] glucosamine N-acyltransferase non-repeat region" evidence="8">
    <location>
        <begin position="21"/>
        <end position="88"/>
    </location>
</feature>
<comment type="similarity">
    <text evidence="7">Belongs to the transferase hexapeptide repeat family. LpxD subfamily.</text>
</comment>
<protein>
    <recommendedName>
        <fullName evidence="7">UDP-3-O-acylglucosamine N-acyltransferase</fullName>
        <ecNumber evidence="7">2.3.1.191</ecNumber>
    </recommendedName>
</protein>
<reference evidence="9 10" key="1">
    <citation type="submission" date="2018-01" db="EMBL/GenBank/DDBJ databases">
        <title>Metagenomic assembled genomes from two thermal pools in the Uzon Caldera, Kamchatka, Russia.</title>
        <authorList>
            <person name="Wilkins L."/>
            <person name="Ettinger C."/>
        </authorList>
    </citation>
    <scope>NUCLEOTIDE SEQUENCE [LARGE SCALE GENOMIC DNA]</scope>
    <source>
        <strain evidence="9">ZAV-08</strain>
    </source>
</reference>
<keyword evidence="6 7" id="KW-0012">Acyltransferase</keyword>
<name>A0A2N7PNS7_9BACT</name>
<keyword evidence="3 7" id="KW-0808">Transferase</keyword>
<sequence length="341" mass="37303">MKKIKTSELAKKIEGTLIGEDFEIEGVNAIPLAKESEIIFIDSLKRVEEAQKSKAKVVLCPEGFAKYFSEKSVIEVKDVKVAFAKITEVFKTEIEPKWEVSPQAIIEEDVLIEEPCAIYPLVYIQKGAKIKRRVILYPGVFVGAYSEIGENTVIYPNVVIYPYTKIGKNCIIHAGVVIGSDGFGFAQEKGEEGYKNIKIYHFGSVEIGDEVEIGANTTIDRSVFGKTIIGEGTKIDNLVQIGHNVRIGKQNVLVSHTAIGGSAVLEDYVMLGGQVGVAPYSKIRKGARVAGKSGVTGEIPPGEEVAGIPAIKANVWRKAVIIFAKLPEIYKEIKKFIKSET</sequence>
<comment type="subunit">
    <text evidence="7">Homotrimer.</text>
</comment>
<dbReference type="Gene3D" id="2.160.10.10">
    <property type="entry name" value="Hexapeptide repeat proteins"/>
    <property type="match status" value="1"/>
</dbReference>
<dbReference type="GO" id="GO:0009245">
    <property type="term" value="P:lipid A biosynthetic process"/>
    <property type="evidence" value="ECO:0007669"/>
    <property type="project" value="UniProtKB-UniRule"/>
</dbReference>
<evidence type="ECO:0000256" key="6">
    <source>
        <dbReference type="ARBA" id="ARBA00023315"/>
    </source>
</evidence>
<proteinExistence type="inferred from homology"/>
<evidence type="ECO:0000256" key="2">
    <source>
        <dbReference type="ARBA" id="ARBA00022556"/>
    </source>
</evidence>
<dbReference type="UniPathway" id="UPA00973"/>
<dbReference type="SUPFAM" id="SSF51161">
    <property type="entry name" value="Trimeric LpxA-like enzymes"/>
    <property type="match status" value="1"/>
</dbReference>
<dbReference type="CDD" id="cd03352">
    <property type="entry name" value="LbH_LpxD"/>
    <property type="match status" value="1"/>
</dbReference>
<dbReference type="Pfam" id="PF00132">
    <property type="entry name" value="Hexapep"/>
    <property type="match status" value="1"/>
</dbReference>
<dbReference type="AlphaFoldDB" id="A0A2N7PNS7"/>
<evidence type="ECO:0000313" key="9">
    <source>
        <dbReference type="EMBL" id="PMP67281.1"/>
    </source>
</evidence>
<evidence type="ECO:0000256" key="1">
    <source>
        <dbReference type="ARBA" id="ARBA00022516"/>
    </source>
</evidence>
<comment type="pathway">
    <text evidence="7">Bacterial outer membrane biogenesis; LPS lipid A biosynthesis.</text>
</comment>
<dbReference type="HAMAP" id="MF_00523">
    <property type="entry name" value="LpxD"/>
    <property type="match status" value="1"/>
</dbReference>
<dbReference type="PANTHER" id="PTHR43378:SF2">
    <property type="entry name" value="UDP-3-O-ACYLGLUCOSAMINE N-ACYLTRANSFERASE 1, MITOCHONDRIAL-RELATED"/>
    <property type="match status" value="1"/>
</dbReference>
<comment type="catalytic activity">
    <reaction evidence="7">
        <text>a UDP-3-O-[(3R)-3-hydroxyacyl]-alpha-D-glucosamine + a (3R)-hydroxyacyl-[ACP] = a UDP-2-N,3-O-bis[(3R)-3-hydroxyacyl]-alpha-D-glucosamine + holo-[ACP] + H(+)</text>
        <dbReference type="Rhea" id="RHEA:53836"/>
        <dbReference type="Rhea" id="RHEA-COMP:9685"/>
        <dbReference type="Rhea" id="RHEA-COMP:9945"/>
        <dbReference type="ChEBI" id="CHEBI:15378"/>
        <dbReference type="ChEBI" id="CHEBI:64479"/>
        <dbReference type="ChEBI" id="CHEBI:78827"/>
        <dbReference type="ChEBI" id="CHEBI:137740"/>
        <dbReference type="ChEBI" id="CHEBI:137748"/>
        <dbReference type="EC" id="2.3.1.191"/>
    </reaction>
</comment>
<keyword evidence="5 7" id="KW-0443">Lipid metabolism</keyword>
<dbReference type="Pfam" id="PF04613">
    <property type="entry name" value="LpxD"/>
    <property type="match status" value="1"/>
</dbReference>
<dbReference type="NCBIfam" id="TIGR01853">
    <property type="entry name" value="lipid_A_lpxD"/>
    <property type="match status" value="1"/>
</dbReference>
<dbReference type="InterPro" id="IPR011004">
    <property type="entry name" value="Trimer_LpxA-like_sf"/>
</dbReference>
<dbReference type="Gene3D" id="3.40.1390.10">
    <property type="entry name" value="MurE/MurF, N-terminal domain"/>
    <property type="match status" value="1"/>
</dbReference>
<organism evidence="9 10">
    <name type="scientific">Thermodesulfobacterium geofontis</name>
    <dbReference type="NCBI Taxonomy" id="1295609"/>
    <lineage>
        <taxon>Bacteria</taxon>
        <taxon>Pseudomonadati</taxon>
        <taxon>Thermodesulfobacteriota</taxon>
        <taxon>Thermodesulfobacteria</taxon>
        <taxon>Thermodesulfobacteriales</taxon>
        <taxon>Thermodesulfobacteriaceae</taxon>
        <taxon>Thermodesulfobacterium</taxon>
    </lineage>
</organism>
<dbReference type="InterPro" id="IPR007691">
    <property type="entry name" value="LpxD"/>
</dbReference>
<comment type="function">
    <text evidence="7">Catalyzes the N-acylation of UDP-3-O-acylglucosamine using 3-hydroxyacyl-ACP as the acyl donor. Is involved in the biosynthesis of lipid A, a phosphorylated glycolipid that anchors the lipopolysaccharide to the outer membrane of the cell.</text>
</comment>
<gene>
    <name evidence="7 9" type="primary">lpxD</name>
    <name evidence="9" type="ORF">C0190_03595</name>
</gene>
<keyword evidence="2 7" id="KW-0441">Lipid A biosynthesis</keyword>
<accession>A0A2N7PNS7</accession>
<comment type="caution">
    <text evidence="9">The sequence shown here is derived from an EMBL/GenBank/DDBJ whole genome shotgun (WGS) entry which is preliminary data.</text>
</comment>
<evidence type="ECO:0000256" key="5">
    <source>
        <dbReference type="ARBA" id="ARBA00023098"/>
    </source>
</evidence>
<keyword evidence="1 7" id="KW-0444">Lipid biosynthesis</keyword>
<dbReference type="InterPro" id="IPR001451">
    <property type="entry name" value="Hexapep"/>
</dbReference>
<dbReference type="NCBIfam" id="NF002060">
    <property type="entry name" value="PRK00892.1"/>
    <property type="match status" value="1"/>
</dbReference>
<dbReference type="GO" id="GO:0016020">
    <property type="term" value="C:membrane"/>
    <property type="evidence" value="ECO:0007669"/>
    <property type="project" value="GOC"/>
</dbReference>